<evidence type="ECO:0000256" key="7">
    <source>
        <dbReference type="ARBA" id="ARBA00038093"/>
    </source>
</evidence>
<feature type="binding site" evidence="8">
    <location>
        <position position="5"/>
    </location>
    <ligand>
        <name>Mg(2+)</name>
        <dbReference type="ChEBI" id="CHEBI:18420"/>
    </ligand>
</feature>
<comment type="caution">
    <text evidence="10">The sequence shown here is derived from an EMBL/GenBank/DDBJ whole genome shotgun (WGS) entry which is preliminary data.</text>
</comment>
<dbReference type="Pfam" id="PF01850">
    <property type="entry name" value="PIN"/>
    <property type="match status" value="1"/>
</dbReference>
<keyword evidence="2 8" id="KW-1277">Toxin-antitoxin system</keyword>
<dbReference type="HAMAP" id="MF_00265">
    <property type="entry name" value="VapC_Nob1"/>
    <property type="match status" value="1"/>
</dbReference>
<feature type="domain" description="PIN" evidence="9">
    <location>
        <begin position="3"/>
        <end position="123"/>
    </location>
</feature>
<dbReference type="AlphaFoldDB" id="A0A6B0YSD5"/>
<evidence type="ECO:0000256" key="5">
    <source>
        <dbReference type="ARBA" id="ARBA00022801"/>
    </source>
</evidence>
<proteinExistence type="inferred from homology"/>
<feature type="binding site" evidence="8">
    <location>
        <position position="104"/>
    </location>
    <ligand>
        <name>Mg(2+)</name>
        <dbReference type="ChEBI" id="CHEBI:18420"/>
    </ligand>
</feature>
<evidence type="ECO:0000256" key="6">
    <source>
        <dbReference type="ARBA" id="ARBA00022842"/>
    </source>
</evidence>
<dbReference type="PANTHER" id="PTHR33653">
    <property type="entry name" value="RIBONUCLEASE VAPC2"/>
    <property type="match status" value="1"/>
</dbReference>
<evidence type="ECO:0000259" key="9">
    <source>
        <dbReference type="Pfam" id="PF01850"/>
    </source>
</evidence>
<reference evidence="10" key="1">
    <citation type="submission" date="2019-09" db="EMBL/GenBank/DDBJ databases">
        <title>Characterisation of the sponge microbiome using genome-centric metagenomics.</title>
        <authorList>
            <person name="Engelberts J.P."/>
            <person name="Robbins S.J."/>
            <person name="De Goeij J.M."/>
            <person name="Aranda M."/>
            <person name="Bell S.C."/>
            <person name="Webster N.S."/>
        </authorList>
    </citation>
    <scope>NUCLEOTIDE SEQUENCE</scope>
    <source>
        <strain evidence="10">SB0664_bin_27</strain>
    </source>
</reference>
<dbReference type="CDD" id="cd18731">
    <property type="entry name" value="PIN_NgFitB-like"/>
    <property type="match status" value="1"/>
</dbReference>
<evidence type="ECO:0000256" key="1">
    <source>
        <dbReference type="ARBA" id="ARBA00001946"/>
    </source>
</evidence>
<keyword evidence="5 8" id="KW-0378">Hydrolase</keyword>
<dbReference type="GO" id="GO:0090729">
    <property type="term" value="F:toxin activity"/>
    <property type="evidence" value="ECO:0007669"/>
    <property type="project" value="UniProtKB-KW"/>
</dbReference>
<dbReference type="SUPFAM" id="SSF88723">
    <property type="entry name" value="PIN domain-like"/>
    <property type="match status" value="1"/>
</dbReference>
<evidence type="ECO:0000256" key="2">
    <source>
        <dbReference type="ARBA" id="ARBA00022649"/>
    </source>
</evidence>
<gene>
    <name evidence="8" type="primary">vapC</name>
    <name evidence="10" type="ORF">F4Y42_06290</name>
</gene>
<evidence type="ECO:0000256" key="8">
    <source>
        <dbReference type="HAMAP-Rule" id="MF_00265"/>
    </source>
</evidence>
<dbReference type="InterPro" id="IPR029060">
    <property type="entry name" value="PIN-like_dom_sf"/>
</dbReference>
<comment type="cofactor">
    <cofactor evidence="1 8">
        <name>Mg(2+)</name>
        <dbReference type="ChEBI" id="CHEBI:18420"/>
    </cofactor>
</comment>
<keyword evidence="8" id="KW-0800">Toxin</keyword>
<dbReference type="InterPro" id="IPR050556">
    <property type="entry name" value="Type_II_TA_system_RNase"/>
</dbReference>
<dbReference type="GO" id="GO:0016787">
    <property type="term" value="F:hydrolase activity"/>
    <property type="evidence" value="ECO:0007669"/>
    <property type="project" value="UniProtKB-KW"/>
</dbReference>
<protein>
    <recommendedName>
        <fullName evidence="8">Ribonuclease VapC</fullName>
        <shortName evidence="8">RNase VapC</shortName>
        <ecNumber evidence="8">3.1.-.-</ecNumber>
    </recommendedName>
    <alternativeName>
        <fullName evidence="8">Toxin VapC</fullName>
    </alternativeName>
</protein>
<keyword evidence="3 8" id="KW-0540">Nuclease</keyword>
<evidence type="ECO:0000256" key="4">
    <source>
        <dbReference type="ARBA" id="ARBA00022723"/>
    </source>
</evidence>
<keyword evidence="6 8" id="KW-0460">Magnesium</keyword>
<dbReference type="InterPro" id="IPR002716">
    <property type="entry name" value="PIN_dom"/>
</dbReference>
<keyword evidence="4 8" id="KW-0479">Metal-binding</keyword>
<name>A0A6B0YSD5_9CHLR</name>
<dbReference type="InterPro" id="IPR022907">
    <property type="entry name" value="VapC_family"/>
</dbReference>
<dbReference type="EC" id="3.1.-.-" evidence="8"/>
<dbReference type="GO" id="GO:0000287">
    <property type="term" value="F:magnesium ion binding"/>
    <property type="evidence" value="ECO:0007669"/>
    <property type="project" value="UniProtKB-UniRule"/>
</dbReference>
<evidence type="ECO:0000313" key="10">
    <source>
        <dbReference type="EMBL" id="MXY93045.1"/>
    </source>
</evidence>
<dbReference type="PANTHER" id="PTHR33653:SF1">
    <property type="entry name" value="RIBONUCLEASE VAPC2"/>
    <property type="match status" value="1"/>
</dbReference>
<organism evidence="10">
    <name type="scientific">Caldilineaceae bacterium SB0664_bin_27</name>
    <dbReference type="NCBI Taxonomy" id="2605260"/>
    <lineage>
        <taxon>Bacteria</taxon>
        <taxon>Bacillati</taxon>
        <taxon>Chloroflexota</taxon>
        <taxon>Caldilineae</taxon>
        <taxon>Caldilineales</taxon>
        <taxon>Caldilineaceae</taxon>
    </lineage>
</organism>
<dbReference type="EMBL" id="VXRG01000054">
    <property type="protein sequence ID" value="MXY93045.1"/>
    <property type="molecule type" value="Genomic_DNA"/>
</dbReference>
<comment type="function">
    <text evidence="8">Toxic component of a toxin-antitoxin (TA) system. An RNase.</text>
</comment>
<dbReference type="GO" id="GO:0004540">
    <property type="term" value="F:RNA nuclease activity"/>
    <property type="evidence" value="ECO:0007669"/>
    <property type="project" value="InterPro"/>
</dbReference>
<accession>A0A6B0YSD5</accession>
<evidence type="ECO:0000256" key="3">
    <source>
        <dbReference type="ARBA" id="ARBA00022722"/>
    </source>
</evidence>
<dbReference type="Gene3D" id="3.40.50.1010">
    <property type="entry name" value="5'-nuclease"/>
    <property type="match status" value="1"/>
</dbReference>
<sequence length="140" mass="15371">MFVLDTNVISELKRDNPHSEVLAWLDNQLTSTFFVTTITEAEIRTGIALLPEGKRRRGLTAAAERTFGAIFSERVLSFDSEAARAYAEIASSRRMAGHPISQADCQIAAIARSQGLSIATRDVEDFEGCGIEVLNPWTDP</sequence>
<comment type="similarity">
    <text evidence="7 8">Belongs to the PINc/VapC protein family.</text>
</comment>